<feature type="chain" id="PRO_5038641596" evidence="2">
    <location>
        <begin position="24"/>
        <end position="534"/>
    </location>
</feature>
<organism evidence="4 5">
    <name type="scientific">Lysinibacillus telephonicus</name>
    <dbReference type="NCBI Taxonomy" id="1714840"/>
    <lineage>
        <taxon>Bacteria</taxon>
        <taxon>Bacillati</taxon>
        <taxon>Bacillota</taxon>
        <taxon>Bacilli</taxon>
        <taxon>Bacillales</taxon>
        <taxon>Bacillaceae</taxon>
        <taxon>Lysinibacillus</taxon>
    </lineage>
</organism>
<keyword evidence="1 2" id="KW-0732">Signal</keyword>
<feature type="domain" description="SLH" evidence="3">
    <location>
        <begin position="88"/>
        <end position="142"/>
    </location>
</feature>
<evidence type="ECO:0000256" key="1">
    <source>
        <dbReference type="ARBA" id="ARBA00022729"/>
    </source>
</evidence>
<dbReference type="PANTHER" id="PTHR43308:SF5">
    <property type="entry name" value="S-LAYER PROTEIN _ PEPTIDOGLYCAN ENDO-BETA-N-ACETYLGLUCOSAMINIDASE"/>
    <property type="match status" value="1"/>
</dbReference>
<proteinExistence type="predicted"/>
<dbReference type="PROSITE" id="PS51272">
    <property type="entry name" value="SLH"/>
    <property type="match status" value="3"/>
</dbReference>
<dbReference type="EMBL" id="RXNR01000002">
    <property type="protein sequence ID" value="RTQ96280.1"/>
    <property type="molecule type" value="Genomic_DNA"/>
</dbReference>
<evidence type="ECO:0000256" key="2">
    <source>
        <dbReference type="SAM" id="SignalP"/>
    </source>
</evidence>
<sequence>MKKSRIITGLLALLLVLAFPLQKADAALAFKDVGDAYSKVINEFVDLGIVGGYEDQTFRPNNNVTRGQAATMLARALKLDTNKVDAVEYKDIDKDYPSYKEIAAVTNAGIMSGNIGKFEPNKPLTRVQMATILANAFDLKGNGSASFKDVPKDHYGYEAIDALYANNITTGYENKTFKPSKPLTRAHFVVFLSRALDGGEQDSTESVTELLKEVYANEANLNTYDFEGSMNLGLLLPEVEDMTPEVQAIFEVLKDVQIDISGAYQKDPMQFEANIDLTLKGDVQATFSIPMVMTEEKMWIKLPDSPLLPLPEEVKGKFIEYDLAEMAEISGQPLESLDMEVQTKLGIDIINLFVDLLGKDFYKEIDLSTVTIPEGVDANKVIKFELTNESLKPFIEIVFNDMLPQLLELVDNPEYAKALGLTAEDIALAKESLASGEINIDEVVSEINKFLKINQLDELIVISQDNYISYDAGTVDITVTVEEEAFGFKLTYDQSKTNVNGNIKFTIGIPKGDNVIPFEQLLELEEEALAEDSL</sequence>
<protein>
    <submittedName>
        <fullName evidence="4">S-layer homology domain-containing protein</fullName>
    </submittedName>
</protein>
<feature type="domain" description="SLH" evidence="3">
    <location>
        <begin position="143"/>
        <end position="206"/>
    </location>
</feature>
<keyword evidence="5" id="KW-1185">Reference proteome</keyword>
<dbReference type="Pfam" id="PF00395">
    <property type="entry name" value="SLH"/>
    <property type="match status" value="3"/>
</dbReference>
<feature type="domain" description="SLH" evidence="3">
    <location>
        <begin position="24"/>
        <end position="87"/>
    </location>
</feature>
<reference evidence="4 5" key="1">
    <citation type="submission" date="2018-12" db="EMBL/GenBank/DDBJ databases">
        <authorList>
            <person name="Yu L."/>
        </authorList>
    </citation>
    <scope>NUCLEOTIDE SEQUENCE [LARGE SCALE GENOMIC DNA]</scope>
    <source>
        <strain evidence="4 5">S5H2222</strain>
    </source>
</reference>
<comment type="caution">
    <text evidence="4">The sequence shown here is derived from an EMBL/GenBank/DDBJ whole genome shotgun (WGS) entry which is preliminary data.</text>
</comment>
<feature type="signal peptide" evidence="2">
    <location>
        <begin position="1"/>
        <end position="23"/>
    </location>
</feature>
<dbReference type="InterPro" id="IPR051465">
    <property type="entry name" value="Cell_Envelope_Struct_Comp"/>
</dbReference>
<gene>
    <name evidence="4" type="ORF">EKG35_01110</name>
</gene>
<dbReference type="PANTHER" id="PTHR43308">
    <property type="entry name" value="OUTER MEMBRANE PROTEIN ALPHA-RELATED"/>
    <property type="match status" value="1"/>
</dbReference>
<dbReference type="Proteomes" id="UP000276349">
    <property type="component" value="Unassembled WGS sequence"/>
</dbReference>
<dbReference type="InterPro" id="IPR001119">
    <property type="entry name" value="SLH_dom"/>
</dbReference>
<evidence type="ECO:0000313" key="4">
    <source>
        <dbReference type="EMBL" id="RTQ96280.1"/>
    </source>
</evidence>
<name>A0A3S0I4F4_9BACI</name>
<accession>A0A3S0I4F4</accession>
<evidence type="ECO:0000313" key="5">
    <source>
        <dbReference type="Proteomes" id="UP000276349"/>
    </source>
</evidence>
<dbReference type="RefSeq" id="WP_126292464.1">
    <property type="nucleotide sequence ID" value="NZ_RXNR01000002.1"/>
</dbReference>
<dbReference type="OrthoDB" id="2657915at2"/>
<evidence type="ECO:0000259" key="3">
    <source>
        <dbReference type="PROSITE" id="PS51272"/>
    </source>
</evidence>
<dbReference type="AlphaFoldDB" id="A0A3S0I4F4"/>